<keyword evidence="6 12" id="KW-0269">Exonuclease</keyword>
<dbReference type="InterPro" id="IPR013520">
    <property type="entry name" value="Ribonucl_H"/>
</dbReference>
<evidence type="ECO:0000256" key="6">
    <source>
        <dbReference type="ARBA" id="ARBA00022839"/>
    </source>
</evidence>
<dbReference type="InterPro" id="IPR022791">
    <property type="entry name" value="L-PG_synthase/AglD"/>
</dbReference>
<evidence type="ECO:0000256" key="10">
    <source>
        <dbReference type="SAM" id="Phobius"/>
    </source>
</evidence>
<proteinExistence type="predicted"/>
<evidence type="ECO:0000313" key="12">
    <source>
        <dbReference type="EMBL" id="KMQ93925.1"/>
    </source>
</evidence>
<feature type="domain" description="Exonuclease" evidence="11">
    <location>
        <begin position="6"/>
        <end position="202"/>
    </location>
</feature>
<keyword evidence="8 10" id="KW-0472">Membrane</keyword>
<evidence type="ECO:0000256" key="8">
    <source>
        <dbReference type="ARBA" id="ARBA00023136"/>
    </source>
</evidence>
<dbReference type="SMART" id="SM00479">
    <property type="entry name" value="EXOIII"/>
    <property type="match status" value="1"/>
</dbReference>
<dbReference type="PANTHER" id="PTHR30231:SF4">
    <property type="entry name" value="PROTEIN NEN2"/>
    <property type="match status" value="1"/>
</dbReference>
<feature type="compositionally biased region" description="Basic and acidic residues" evidence="9">
    <location>
        <begin position="221"/>
        <end position="235"/>
    </location>
</feature>
<dbReference type="EMBL" id="LBMM01003128">
    <property type="protein sequence ID" value="KMQ93925.1"/>
    <property type="molecule type" value="Genomic_DNA"/>
</dbReference>
<dbReference type="PaxDb" id="67767-A0A0J7NN34"/>
<feature type="transmembrane region" description="Helical" evidence="10">
    <location>
        <begin position="456"/>
        <end position="478"/>
    </location>
</feature>
<dbReference type="Pfam" id="PF00929">
    <property type="entry name" value="RNase_T"/>
    <property type="match status" value="1"/>
</dbReference>
<reference evidence="12 13" key="1">
    <citation type="submission" date="2015-04" db="EMBL/GenBank/DDBJ databases">
        <title>Lasius niger genome sequencing.</title>
        <authorList>
            <person name="Konorov E.A."/>
            <person name="Nikitin M.A."/>
            <person name="Kirill M.V."/>
            <person name="Chang P."/>
        </authorList>
    </citation>
    <scope>NUCLEOTIDE SEQUENCE [LARGE SCALE GENOMIC DNA]</scope>
    <source>
        <tissue evidence="12">Whole</tissue>
    </source>
</reference>
<organism evidence="12 13">
    <name type="scientific">Lasius niger</name>
    <name type="common">Black garden ant</name>
    <dbReference type="NCBI Taxonomy" id="67767"/>
    <lineage>
        <taxon>Eukaryota</taxon>
        <taxon>Metazoa</taxon>
        <taxon>Ecdysozoa</taxon>
        <taxon>Arthropoda</taxon>
        <taxon>Hexapoda</taxon>
        <taxon>Insecta</taxon>
        <taxon>Pterygota</taxon>
        <taxon>Neoptera</taxon>
        <taxon>Endopterygota</taxon>
        <taxon>Hymenoptera</taxon>
        <taxon>Apocrita</taxon>
        <taxon>Aculeata</taxon>
        <taxon>Formicoidea</taxon>
        <taxon>Formicidae</taxon>
        <taxon>Formicinae</taxon>
        <taxon>Lasius</taxon>
        <taxon>Lasius</taxon>
    </lineage>
</organism>
<evidence type="ECO:0000256" key="7">
    <source>
        <dbReference type="ARBA" id="ARBA00022989"/>
    </source>
</evidence>
<dbReference type="Pfam" id="PF03706">
    <property type="entry name" value="LPG_synthase_TM"/>
    <property type="match status" value="1"/>
</dbReference>
<dbReference type="InterPro" id="IPR036397">
    <property type="entry name" value="RNaseH_sf"/>
</dbReference>
<comment type="subcellular location">
    <subcellularLocation>
        <location evidence="1">Cell membrane</location>
        <topology evidence="1">Multi-pass membrane protein</topology>
    </subcellularLocation>
</comment>
<keyword evidence="5" id="KW-0378">Hydrolase</keyword>
<dbReference type="Gene3D" id="3.30.420.10">
    <property type="entry name" value="Ribonuclease H-like superfamily/Ribonuclease H"/>
    <property type="match status" value="1"/>
</dbReference>
<name>A0A0J7NN34_LASNI</name>
<evidence type="ECO:0000256" key="3">
    <source>
        <dbReference type="ARBA" id="ARBA00022692"/>
    </source>
</evidence>
<evidence type="ECO:0000256" key="9">
    <source>
        <dbReference type="SAM" id="MobiDB-lite"/>
    </source>
</evidence>
<evidence type="ECO:0000256" key="1">
    <source>
        <dbReference type="ARBA" id="ARBA00004651"/>
    </source>
</evidence>
<accession>A0A0J7NN34</accession>
<evidence type="ECO:0000256" key="2">
    <source>
        <dbReference type="ARBA" id="ARBA00022475"/>
    </source>
</evidence>
<dbReference type="InterPro" id="IPR012337">
    <property type="entry name" value="RNaseH-like_sf"/>
</dbReference>
<evidence type="ECO:0000256" key="4">
    <source>
        <dbReference type="ARBA" id="ARBA00022722"/>
    </source>
</evidence>
<keyword evidence="4" id="KW-0540">Nuclease</keyword>
<dbReference type="SUPFAM" id="SSF53098">
    <property type="entry name" value="Ribonuclease H-like"/>
    <property type="match status" value="1"/>
</dbReference>
<keyword evidence="3 10" id="KW-0812">Transmembrane</keyword>
<dbReference type="Proteomes" id="UP000036403">
    <property type="component" value="Unassembled WGS sequence"/>
</dbReference>
<gene>
    <name evidence="12" type="ORF">RF55_5934</name>
</gene>
<dbReference type="GO" id="GO:0005886">
    <property type="term" value="C:plasma membrane"/>
    <property type="evidence" value="ECO:0007669"/>
    <property type="project" value="UniProtKB-SubCell"/>
</dbReference>
<evidence type="ECO:0000313" key="13">
    <source>
        <dbReference type="Proteomes" id="UP000036403"/>
    </source>
</evidence>
<protein>
    <submittedName>
        <fullName evidence="12">Exonuclease rnase t and dna polymerase iii</fullName>
    </submittedName>
</protein>
<keyword evidence="7 10" id="KW-1133">Transmembrane helix</keyword>
<evidence type="ECO:0000259" key="11">
    <source>
        <dbReference type="SMART" id="SM00479"/>
    </source>
</evidence>
<feature type="transmembrane region" description="Helical" evidence="10">
    <location>
        <begin position="424"/>
        <end position="444"/>
    </location>
</feature>
<keyword evidence="2" id="KW-1003">Cell membrane</keyword>
<dbReference type="GO" id="GO:0008408">
    <property type="term" value="F:3'-5' exonuclease activity"/>
    <property type="evidence" value="ECO:0007669"/>
    <property type="project" value="TreeGrafter"/>
</dbReference>
<feature type="transmembrane region" description="Helical" evidence="10">
    <location>
        <begin position="357"/>
        <end position="379"/>
    </location>
</feature>
<feature type="transmembrane region" description="Helical" evidence="10">
    <location>
        <begin position="498"/>
        <end position="520"/>
    </location>
</feature>
<evidence type="ECO:0000256" key="5">
    <source>
        <dbReference type="ARBA" id="ARBA00022801"/>
    </source>
</evidence>
<dbReference type="AlphaFoldDB" id="A0A0J7NN34"/>
<keyword evidence="13" id="KW-1185">Reference proteome</keyword>
<feature type="region of interest" description="Disordered" evidence="9">
    <location>
        <begin position="186"/>
        <end position="235"/>
    </location>
</feature>
<dbReference type="GO" id="GO:0003676">
    <property type="term" value="F:nucleic acid binding"/>
    <property type="evidence" value="ECO:0007669"/>
    <property type="project" value="InterPro"/>
</dbReference>
<sequence length="537" mass="59168">MSGKDAVLFFDTETTGLIRKDLPVGDTAQPHCVQIAALLCNKEGEIQSSLNLLVRADGWRIPAQATQVHGITEAQTRQYGVREEIAAEIFYNLASNAFAIVGHNIGFDISVIETLFYRVKKSAWRLPEHKYCTMNLSKRTLNLPPTQKMLNAESPLEENVLSEEEAKEKFGEALVDEVQDTFTEDARQTLSAEEEALSRAEAALEDEERSHSGEALQAPSSEEKDLSEEEAKEKFGEELVDEAQEAFAEDAQETFALTAEESEPKADHLLSDNGIQALLAVFWEGFQRPEEERKAFFKDALSQDEFRFFPLLADPMKLPLLPLGEEKAPVLENNFAKTGGFALLVIPKMGHAELFDILGTLVFAIGFTAIVFLFCARWLRRPVLFTLAKFLHKLPKVSEKLLPLVGHIFDALDIVARPSVMLKVMFFSALTWLGEWGTFIFIALGIPSLAKPMASLLAMPMATLSTAIPAAPGAIGTFDEAAKKAMNALGNSVDSSAAYALLIHAVIWAVPIVMAVIGFIGHDWRGPKEASSKVTRN</sequence>
<dbReference type="STRING" id="67767.A0A0J7NN34"/>
<comment type="caution">
    <text evidence="12">The sequence shown here is derived from an EMBL/GenBank/DDBJ whole genome shotgun (WGS) entry which is preliminary data.</text>
</comment>
<dbReference type="CDD" id="cd06127">
    <property type="entry name" value="DEDDh"/>
    <property type="match status" value="1"/>
</dbReference>
<dbReference type="PANTHER" id="PTHR30231">
    <property type="entry name" value="DNA POLYMERASE III SUBUNIT EPSILON"/>
    <property type="match status" value="1"/>
</dbReference>